<dbReference type="GO" id="GO:0016787">
    <property type="term" value="F:hydrolase activity"/>
    <property type="evidence" value="ECO:0007669"/>
    <property type="project" value="InterPro"/>
</dbReference>
<reference evidence="1 2" key="1">
    <citation type="submission" date="2018-03" db="EMBL/GenBank/DDBJ databases">
        <title>Alkalicoccus saliphilus sp. nov., isolated from a mineral pool.</title>
        <authorList>
            <person name="Zhao B."/>
        </authorList>
    </citation>
    <scope>NUCLEOTIDE SEQUENCE [LARGE SCALE GENOMIC DNA]</scope>
    <source>
        <strain evidence="1 2">6AG</strain>
    </source>
</reference>
<keyword evidence="2" id="KW-1185">Reference proteome</keyword>
<dbReference type="RefSeq" id="WP_107585922.1">
    <property type="nucleotide sequence ID" value="NZ_PZJJ01000031.1"/>
</dbReference>
<dbReference type="PANTHER" id="PTHR15394">
    <property type="entry name" value="SERINE HYDROLASE RBBP9"/>
    <property type="match status" value="1"/>
</dbReference>
<dbReference type="InterPro" id="IPR029058">
    <property type="entry name" value="AB_hydrolase_fold"/>
</dbReference>
<name>A0A2T4U370_9BACI</name>
<dbReference type="InterPro" id="IPR010662">
    <property type="entry name" value="RBBP9/YdeN"/>
</dbReference>
<accession>A0A2T4U370</accession>
<dbReference type="Gene3D" id="3.40.50.1820">
    <property type="entry name" value="alpha/beta hydrolase"/>
    <property type="match status" value="1"/>
</dbReference>
<proteinExistence type="predicted"/>
<dbReference type="Proteomes" id="UP000240509">
    <property type="component" value="Unassembled WGS sequence"/>
</dbReference>
<comment type="caution">
    <text evidence="1">The sequence shown here is derived from an EMBL/GenBank/DDBJ whole genome shotgun (WGS) entry which is preliminary data.</text>
</comment>
<protein>
    <recommendedName>
        <fullName evidence="3">Serine hydrolase family protein</fullName>
    </recommendedName>
</protein>
<dbReference type="SUPFAM" id="SSF53474">
    <property type="entry name" value="alpha/beta-Hydrolases"/>
    <property type="match status" value="1"/>
</dbReference>
<evidence type="ECO:0008006" key="3">
    <source>
        <dbReference type="Google" id="ProtNLM"/>
    </source>
</evidence>
<sequence>MKKQVLFIHSAGPQRVHEGSTGLTTYLKESLGDEFYFSAPAMPAPENPAYSPWKVRLEKALAELDGEVILIGHSLGGSVLLKYLSETTHPPDAAALFLVASPYWSEETGWESDDFALLNDFASRLPAIGRLVLIGSRNDEIVPSSHLKLYKQKLPQAELRLLDSGDHLFQHGLPELVEEIKKL</sequence>
<dbReference type="Pfam" id="PF06821">
    <property type="entry name" value="Ser_hydrolase"/>
    <property type="match status" value="1"/>
</dbReference>
<organism evidence="1 2">
    <name type="scientific">Alkalicoccus saliphilus</name>
    <dbReference type="NCBI Taxonomy" id="200989"/>
    <lineage>
        <taxon>Bacteria</taxon>
        <taxon>Bacillati</taxon>
        <taxon>Bacillota</taxon>
        <taxon>Bacilli</taxon>
        <taxon>Bacillales</taxon>
        <taxon>Bacillaceae</taxon>
        <taxon>Alkalicoccus</taxon>
    </lineage>
</organism>
<evidence type="ECO:0000313" key="2">
    <source>
        <dbReference type="Proteomes" id="UP000240509"/>
    </source>
</evidence>
<dbReference type="AlphaFoldDB" id="A0A2T4U370"/>
<dbReference type="PANTHER" id="PTHR15394:SF3">
    <property type="entry name" value="SERINE HYDROLASE RBBP9"/>
    <property type="match status" value="1"/>
</dbReference>
<gene>
    <name evidence="1" type="ORF">C6Y45_14345</name>
</gene>
<dbReference type="EMBL" id="PZJJ01000031">
    <property type="protein sequence ID" value="PTL37852.1"/>
    <property type="molecule type" value="Genomic_DNA"/>
</dbReference>
<dbReference type="OrthoDB" id="9804993at2"/>
<evidence type="ECO:0000313" key="1">
    <source>
        <dbReference type="EMBL" id="PTL37852.1"/>
    </source>
</evidence>